<dbReference type="EMBL" id="CP000573">
    <property type="protein sequence ID" value="ABN95030.1"/>
    <property type="molecule type" value="Genomic_DNA"/>
</dbReference>
<proteinExistence type="predicted"/>
<gene>
    <name evidence="1" type="ordered locus">BURPS1106A_A0227</name>
</gene>
<dbReference type="HOGENOM" id="CLU_2407634_0_0_4"/>
<reference evidence="2" key="1">
    <citation type="submission" date="2007-02" db="EMBL/GenBank/DDBJ databases">
        <authorList>
            <person name="DeShazer D."/>
            <person name="Woods D.E."/>
            <person name="Nierman W.C."/>
        </authorList>
    </citation>
    <scope>NUCLEOTIDE SEQUENCE [LARGE SCALE GENOMIC DNA]</scope>
    <source>
        <strain evidence="2">1106a</strain>
    </source>
</reference>
<sequence>MRAASWQANRETRLFYFCLLSRDSITNSKFRNKIENSRRIKSFSGRLKYPGAWRNEKRRGGLPRAPPLHARAWRARMSGRRCETMRGGAPRL</sequence>
<evidence type="ECO:0000313" key="2">
    <source>
        <dbReference type="Proteomes" id="UP000006738"/>
    </source>
</evidence>
<protein>
    <submittedName>
        <fullName evidence="1">Uncharacterized protein</fullName>
    </submittedName>
</protein>
<organism evidence="1 2">
    <name type="scientific">Burkholderia pseudomallei (strain 1106a)</name>
    <dbReference type="NCBI Taxonomy" id="357348"/>
    <lineage>
        <taxon>Bacteria</taxon>
        <taxon>Pseudomonadati</taxon>
        <taxon>Pseudomonadota</taxon>
        <taxon>Betaproteobacteria</taxon>
        <taxon>Burkholderiales</taxon>
        <taxon>Burkholderiaceae</taxon>
        <taxon>Burkholderia</taxon>
        <taxon>pseudomallei group</taxon>
    </lineage>
</organism>
<dbReference type="KEGG" id="bpl:BURPS1106A_A0227"/>
<dbReference type="Proteomes" id="UP000006738">
    <property type="component" value="Chromosome II"/>
</dbReference>
<dbReference type="AlphaFoldDB" id="A3P1R0"/>
<evidence type="ECO:0000313" key="1">
    <source>
        <dbReference type="EMBL" id="ABN95030.1"/>
    </source>
</evidence>
<name>A3P1R0_BURP0</name>
<accession>A3P1R0</accession>